<dbReference type="EMBL" id="JAHLQF010000001">
    <property type="protein sequence ID" value="MBU5483256.1"/>
    <property type="molecule type" value="Genomic_DNA"/>
</dbReference>
<reference evidence="4 5" key="1">
    <citation type="submission" date="2021-06" db="EMBL/GenBank/DDBJ databases">
        <authorList>
            <person name="Sun Q."/>
            <person name="Li D."/>
        </authorList>
    </citation>
    <scope>NUCLEOTIDE SEQUENCE [LARGE SCALE GENOMIC DNA]</scope>
    <source>
        <strain evidence="4 5">MSJ-11</strain>
    </source>
</reference>
<evidence type="ECO:0000259" key="3">
    <source>
        <dbReference type="Pfam" id="PF11975"/>
    </source>
</evidence>
<comment type="subunit">
    <text evidence="1">Homotetramer.</text>
</comment>
<dbReference type="InterPro" id="IPR022616">
    <property type="entry name" value="Glyco_hydro_4_C"/>
</dbReference>
<comment type="caution">
    <text evidence="4">The sequence shown here is derived from an EMBL/GenBank/DDBJ whole genome shotgun (WGS) entry which is preliminary data.</text>
</comment>
<dbReference type="Pfam" id="PF11975">
    <property type="entry name" value="Glyco_hydro_4C"/>
    <property type="match status" value="1"/>
</dbReference>
<keyword evidence="5" id="KW-1185">Reference proteome</keyword>
<dbReference type="Proteomes" id="UP000726170">
    <property type="component" value="Unassembled WGS sequence"/>
</dbReference>
<dbReference type="PANTHER" id="PTHR32092:SF5">
    <property type="entry name" value="6-PHOSPHO-BETA-GLUCOSIDASE"/>
    <property type="match status" value="1"/>
</dbReference>
<dbReference type="PROSITE" id="PS01324">
    <property type="entry name" value="GLYCOSYL_HYDROL_F4"/>
    <property type="match status" value="1"/>
</dbReference>
<dbReference type="CDD" id="cd05296">
    <property type="entry name" value="GH4_P_beta_glucosidase"/>
    <property type="match status" value="1"/>
</dbReference>
<evidence type="ECO:0000256" key="2">
    <source>
        <dbReference type="ARBA" id="ARBA00023027"/>
    </source>
</evidence>
<protein>
    <submittedName>
        <fullName evidence="4">6-phospho-beta-glucosidase</fullName>
    </submittedName>
</protein>
<feature type="domain" description="Glycosyl hydrolase family 4 C-terminal" evidence="3">
    <location>
        <begin position="195"/>
        <end position="411"/>
    </location>
</feature>
<sequence length="443" mass="49587">MKKLKIAIIGGGSSYTPEIIEGFIKRYQELPVREIHLVDIPEGMWKLEIVGALAQRMVKKAGVDMKVILTTDRRAAIKDADFVTTQFRLGGLQARARDERIPLKYNVLGQETTGPGGFAKAMRTIPVILDICKDIEELAPNAWLINFTNPAGLITEVVEKFTPVKVIGLCNVPIGMVKMVSNILEVDSSRVKIDFVGLNHLVWGQRVYLDEEDITREILNKLSDGAALTMKNIPDLKWDKEFLNSLDMLPCPYHRYYYMTDQIVEEEKKSIEKDGKGTRAEQVQKVERELFELYKDVNLQEKPKELEKRGGAYYSEAAVSLISAIYNDKKELHVVNVKNNGTIEGLPKNTVIEVVCVVDKIGAHPIQVGKLSPKIYGLINAVKAYEELAAEAGVKGDYNLALQALAVHPLVPSVTVAKKLLNDILIDNSEYLPQFKSKIEELV</sequence>
<dbReference type="PANTHER" id="PTHR32092">
    <property type="entry name" value="6-PHOSPHO-BETA-GLUCOSIDASE-RELATED"/>
    <property type="match status" value="1"/>
</dbReference>
<organism evidence="4 5">
    <name type="scientific">Clostridium mobile</name>
    <dbReference type="NCBI Taxonomy" id="2841512"/>
    <lineage>
        <taxon>Bacteria</taxon>
        <taxon>Bacillati</taxon>
        <taxon>Bacillota</taxon>
        <taxon>Clostridia</taxon>
        <taxon>Eubacteriales</taxon>
        <taxon>Clostridiaceae</taxon>
        <taxon>Clostridium</taxon>
    </lineage>
</organism>
<dbReference type="InterPro" id="IPR001088">
    <property type="entry name" value="Glyco_hydro_4"/>
</dbReference>
<gene>
    <name evidence="4" type="ORF">KQI86_02880</name>
</gene>
<evidence type="ECO:0000313" key="4">
    <source>
        <dbReference type="EMBL" id="MBU5483256.1"/>
    </source>
</evidence>
<dbReference type="Pfam" id="PF02056">
    <property type="entry name" value="Glyco_hydro_4"/>
    <property type="match status" value="1"/>
</dbReference>
<proteinExistence type="predicted"/>
<dbReference type="RefSeq" id="WP_216437652.1">
    <property type="nucleotide sequence ID" value="NZ_JAHLQF010000001.1"/>
</dbReference>
<dbReference type="InterPro" id="IPR019802">
    <property type="entry name" value="GlycHydrolase_4_CS"/>
</dbReference>
<evidence type="ECO:0000313" key="5">
    <source>
        <dbReference type="Proteomes" id="UP000726170"/>
    </source>
</evidence>
<name>A0ABS6EDH7_9CLOT</name>
<keyword evidence="2" id="KW-0520">NAD</keyword>
<accession>A0ABS6EDH7</accession>
<evidence type="ECO:0000256" key="1">
    <source>
        <dbReference type="ARBA" id="ARBA00011881"/>
    </source>
</evidence>